<feature type="region of interest" description="Disordered" evidence="3">
    <location>
        <begin position="1"/>
        <end position="63"/>
    </location>
</feature>
<keyword evidence="4" id="KW-0812">Transmembrane</keyword>
<accession>A0A7D6E2A5</accession>
<dbReference type="EMBL" id="CP059165">
    <property type="protein sequence ID" value="QLL10367.1"/>
    <property type="molecule type" value="Genomic_DNA"/>
</dbReference>
<reference evidence="6" key="3">
    <citation type="submission" date="2023-07" db="EMBL/GenBank/DDBJ databases">
        <title>Description of Mycobacterium gordonae subsp. intergordonae subsp.nov. and Mycobacterium gordonae subsp. gordonae subsp. nov.</title>
        <authorList>
            <person name="Huang H."/>
        </authorList>
    </citation>
    <scope>NUCLEOTIDE SEQUENCE [LARGE SCALE GENOMIC DNA]</scope>
    <source>
        <strain evidence="6">24</strain>
    </source>
</reference>
<evidence type="ECO:0000256" key="1">
    <source>
        <dbReference type="ARBA" id="ARBA00004370"/>
    </source>
</evidence>
<feature type="transmembrane region" description="Helical" evidence="4">
    <location>
        <begin position="78"/>
        <end position="100"/>
    </location>
</feature>
<keyword evidence="2 4" id="KW-0472">Membrane</keyword>
<evidence type="ECO:0000256" key="3">
    <source>
        <dbReference type="SAM" id="MobiDB-lite"/>
    </source>
</evidence>
<evidence type="ECO:0008006" key="7">
    <source>
        <dbReference type="Google" id="ProtNLM"/>
    </source>
</evidence>
<dbReference type="KEGG" id="mgor:H0P51_19910"/>
<sequence>MQTSGADAETDAGETVESDVADGLEPADAVDVDPELTETDPEAAAADSDAPVDPAADATPKRRWGGDLWQRQITVKPVAVILTLMVLISGGIAVWLYFLYYRPDEQTSQRVARAAISAASDGTVALLSYSPDSLDKDFASARAHLSGDFLSYYDQFTQQIIGPAAKQKSLKTTARVVRAAVQELHPTSAVVLVFVDQSTSSKESPEPSMAASSVLVNLALVDGKWLITKFTPV</sequence>
<dbReference type="AlphaFoldDB" id="A0A7D6E2A5"/>
<reference evidence="6" key="1">
    <citation type="submission" date="2020-07" db="EMBL/GenBank/DDBJ databases">
        <title>Description of Mycobacterium gordonae subsp. intergordonae subsp.nov. and Mycobacterium gordonae subsp. gordonae subsp. nov.</title>
        <authorList>
            <person name="Yu X."/>
        </authorList>
    </citation>
    <scope>NUCLEOTIDE SEQUENCE [LARGE SCALE GENOMIC DNA]</scope>
    <source>
        <strain evidence="6">24</strain>
    </source>
</reference>
<organism evidence="5 6">
    <name type="scientific">Mycobacterium vicinigordonae</name>
    <dbReference type="NCBI Taxonomy" id="1719132"/>
    <lineage>
        <taxon>Bacteria</taxon>
        <taxon>Bacillati</taxon>
        <taxon>Actinomycetota</taxon>
        <taxon>Actinomycetes</taxon>
        <taxon>Mycobacteriales</taxon>
        <taxon>Mycobacteriaceae</taxon>
        <taxon>Mycobacterium</taxon>
    </lineage>
</organism>
<dbReference type="Proteomes" id="UP000510682">
    <property type="component" value="Chromosome"/>
</dbReference>
<feature type="compositionally biased region" description="Acidic residues" evidence="3">
    <location>
        <begin position="28"/>
        <end position="41"/>
    </location>
</feature>
<reference evidence="5 6" key="2">
    <citation type="submission" date="2020-07" db="EMBL/GenBank/DDBJ databases">
        <authorList>
            <person name="Yu X."/>
        </authorList>
    </citation>
    <scope>NUCLEOTIDE SEQUENCE [LARGE SCALE GENOMIC DNA]</scope>
    <source>
        <strain evidence="6">24</strain>
    </source>
</reference>
<name>A0A7D6E2A5_9MYCO</name>
<proteinExistence type="predicted"/>
<evidence type="ECO:0000256" key="4">
    <source>
        <dbReference type="SAM" id="Phobius"/>
    </source>
</evidence>
<keyword evidence="6" id="KW-1185">Reference proteome</keyword>
<dbReference type="PANTHER" id="PTHR37042:SF4">
    <property type="entry name" value="OUTER MEMBRANE PROTEIN RV1973"/>
    <property type="match status" value="1"/>
</dbReference>
<dbReference type="PANTHER" id="PTHR37042">
    <property type="entry name" value="OUTER MEMBRANE PROTEIN RV1973"/>
    <property type="match status" value="1"/>
</dbReference>
<evidence type="ECO:0000313" key="6">
    <source>
        <dbReference type="Proteomes" id="UP000510682"/>
    </source>
</evidence>
<keyword evidence="4" id="KW-1133">Transmembrane helix</keyword>
<protein>
    <recommendedName>
        <fullName evidence="7">Twin-arginine translocation pathway signal</fullName>
    </recommendedName>
</protein>
<feature type="compositionally biased region" description="Low complexity" evidence="3">
    <location>
        <begin position="42"/>
        <end position="58"/>
    </location>
</feature>
<dbReference type="GO" id="GO:0016020">
    <property type="term" value="C:membrane"/>
    <property type="evidence" value="ECO:0007669"/>
    <property type="project" value="UniProtKB-SubCell"/>
</dbReference>
<feature type="compositionally biased region" description="Acidic residues" evidence="3">
    <location>
        <begin position="8"/>
        <end position="22"/>
    </location>
</feature>
<gene>
    <name evidence="5" type="ORF">H0P51_19910</name>
</gene>
<evidence type="ECO:0000313" key="5">
    <source>
        <dbReference type="EMBL" id="QLL10367.1"/>
    </source>
</evidence>
<evidence type="ECO:0000256" key="2">
    <source>
        <dbReference type="ARBA" id="ARBA00023136"/>
    </source>
</evidence>
<comment type="subcellular location">
    <subcellularLocation>
        <location evidence="1">Membrane</location>
    </subcellularLocation>
</comment>